<reference evidence="3" key="1">
    <citation type="journal article" date="2020" name="Nat. Commun.">
        <title>Genome assembly of wild tea tree DASZ reveals pedigree and selection history of tea varieties.</title>
        <authorList>
            <person name="Zhang W."/>
            <person name="Zhang Y."/>
            <person name="Qiu H."/>
            <person name="Guo Y."/>
            <person name="Wan H."/>
            <person name="Zhang X."/>
            <person name="Scossa F."/>
            <person name="Alseekh S."/>
            <person name="Zhang Q."/>
            <person name="Wang P."/>
            <person name="Xu L."/>
            <person name="Schmidt M.H."/>
            <person name="Jia X."/>
            <person name="Li D."/>
            <person name="Zhu A."/>
            <person name="Guo F."/>
            <person name="Chen W."/>
            <person name="Ni D."/>
            <person name="Usadel B."/>
            <person name="Fernie A.R."/>
            <person name="Wen W."/>
        </authorList>
    </citation>
    <scope>NUCLEOTIDE SEQUENCE [LARGE SCALE GENOMIC DNA]</scope>
    <source>
        <strain evidence="3">cv. G240</strain>
    </source>
</reference>
<protein>
    <submittedName>
        <fullName evidence="2">Uncharacterized protein</fullName>
    </submittedName>
</protein>
<dbReference type="Proteomes" id="UP000593564">
    <property type="component" value="Unassembled WGS sequence"/>
</dbReference>
<organism evidence="2 3">
    <name type="scientific">Camellia sinensis</name>
    <name type="common">Tea plant</name>
    <name type="synonym">Thea sinensis</name>
    <dbReference type="NCBI Taxonomy" id="4442"/>
    <lineage>
        <taxon>Eukaryota</taxon>
        <taxon>Viridiplantae</taxon>
        <taxon>Streptophyta</taxon>
        <taxon>Embryophyta</taxon>
        <taxon>Tracheophyta</taxon>
        <taxon>Spermatophyta</taxon>
        <taxon>Magnoliopsida</taxon>
        <taxon>eudicotyledons</taxon>
        <taxon>Gunneridae</taxon>
        <taxon>Pentapetalae</taxon>
        <taxon>asterids</taxon>
        <taxon>Ericales</taxon>
        <taxon>Theaceae</taxon>
        <taxon>Camellia</taxon>
    </lineage>
</organism>
<accession>A0A7J7HHF5</accession>
<feature type="compositionally biased region" description="Acidic residues" evidence="1">
    <location>
        <begin position="32"/>
        <end position="43"/>
    </location>
</feature>
<keyword evidence="3" id="KW-1185">Reference proteome</keyword>
<proteinExistence type="predicted"/>
<name>A0A7J7HHF5_CAMSI</name>
<gene>
    <name evidence="2" type="ORF">HYC85_009280</name>
</gene>
<reference evidence="2 3" key="2">
    <citation type="submission" date="2020-07" db="EMBL/GenBank/DDBJ databases">
        <title>Genome assembly of wild tea tree DASZ reveals pedigree and selection history of tea varieties.</title>
        <authorList>
            <person name="Zhang W."/>
        </authorList>
    </citation>
    <scope>NUCLEOTIDE SEQUENCE [LARGE SCALE GENOMIC DNA]</scope>
    <source>
        <strain evidence="3">cv. G240</strain>
        <tissue evidence="2">Leaf</tissue>
    </source>
</reference>
<comment type="caution">
    <text evidence="2">The sequence shown here is derived from an EMBL/GenBank/DDBJ whole genome shotgun (WGS) entry which is preliminary data.</text>
</comment>
<sequence length="147" mass="15107">MERESIEDGQITRCLLAEEKPQHIDATGGGGGEEDSGGDEEESGGSSSSAAVTAVVVLSTFVAVSGSFAYGFASGYSSPAESGIMADLGLSTADKQKGDICCAHEVYVIKGGSYSFILKHGEQQGNLTIGTISFSNIEGEMHMSGLN</sequence>
<dbReference type="EMBL" id="JACBKZ010000004">
    <property type="protein sequence ID" value="KAF5951336.1"/>
    <property type="molecule type" value="Genomic_DNA"/>
</dbReference>
<dbReference type="AlphaFoldDB" id="A0A7J7HHF5"/>
<evidence type="ECO:0000256" key="1">
    <source>
        <dbReference type="SAM" id="MobiDB-lite"/>
    </source>
</evidence>
<evidence type="ECO:0000313" key="3">
    <source>
        <dbReference type="Proteomes" id="UP000593564"/>
    </source>
</evidence>
<evidence type="ECO:0000313" key="2">
    <source>
        <dbReference type="EMBL" id="KAF5951336.1"/>
    </source>
</evidence>
<feature type="region of interest" description="Disordered" evidence="1">
    <location>
        <begin position="1"/>
        <end position="47"/>
    </location>
</feature>